<keyword evidence="3 6" id="KW-0812">Transmembrane</keyword>
<evidence type="ECO:0000256" key="2">
    <source>
        <dbReference type="ARBA" id="ARBA00022448"/>
    </source>
</evidence>
<dbReference type="GO" id="GO:0015293">
    <property type="term" value="F:symporter activity"/>
    <property type="evidence" value="ECO:0007669"/>
    <property type="project" value="UniProtKB-KW"/>
</dbReference>
<dbReference type="Gene3D" id="1.20.1740.10">
    <property type="entry name" value="Amino acid/polyamine transporter I"/>
    <property type="match status" value="1"/>
</dbReference>
<dbReference type="CDD" id="cd10336">
    <property type="entry name" value="SLC6sbd_Tyt1-Like"/>
    <property type="match status" value="1"/>
</dbReference>
<keyword evidence="2 6" id="KW-0813">Transport</keyword>
<comment type="subcellular location">
    <subcellularLocation>
        <location evidence="1">Membrane</location>
        <topology evidence="1">Multi-pass membrane protein</topology>
    </subcellularLocation>
</comment>
<dbReference type="InterPro" id="IPR037272">
    <property type="entry name" value="SNS_sf"/>
</dbReference>
<dbReference type="Pfam" id="PF00209">
    <property type="entry name" value="SNF"/>
    <property type="match status" value="2"/>
</dbReference>
<dbReference type="Proteomes" id="UP000184526">
    <property type="component" value="Unassembled WGS sequence"/>
</dbReference>
<feature type="transmembrane region" description="Helical" evidence="7">
    <location>
        <begin position="177"/>
        <end position="197"/>
    </location>
</feature>
<feature type="transmembrane region" description="Helical" evidence="7">
    <location>
        <begin position="254"/>
        <end position="276"/>
    </location>
</feature>
<dbReference type="SUPFAM" id="SSF161070">
    <property type="entry name" value="SNF-like"/>
    <property type="match status" value="1"/>
</dbReference>
<evidence type="ECO:0000313" key="9">
    <source>
        <dbReference type="Proteomes" id="UP000184526"/>
    </source>
</evidence>
<feature type="transmembrane region" description="Helical" evidence="7">
    <location>
        <begin position="87"/>
        <end position="114"/>
    </location>
</feature>
<feature type="transmembrane region" description="Helical" evidence="7">
    <location>
        <begin position="12"/>
        <end position="31"/>
    </location>
</feature>
<sequence length="447" mass="48337">MEKTRESWGSRFGFIMATAGFAIGLGAIWRFPYMVGVNGGGAFLIVYIILSAVIGIPLFIAEVTLGRKTQKGPILGMRDLTKKGSPWRVIGWLGGIASLMIMSYYVVILGWMVAYLVKMITGEFAGASTVQIQAIYSSFTSNMPQVTFYTILVTILLGIIVTRGLKDGIEKYCKVLMPALFVLLIVLAVKSLLLPGAMEGVKWYLTPDFSKINGQVILAALGQAFFAIGIGVATAFIYGSYLERGKSSIPSDSSIIVLANTMIAIVAGLIIFPAIFSLGLSPDSGPGLVFVTMPNLFAQMTGGRIFGIMFFFLVVIAGLTSGMGYLEAVAVCISEIFNIDRKKSTLVALGTILLMSILPILSYGPLKDVLIGGRNFFDLADFLSGNVLMPVGALIISLYTAFVWKFKNYKEEANLGCGKFRIYNWWKPVVVFVIPVAVAVIMVTGLI</sequence>
<evidence type="ECO:0000256" key="5">
    <source>
        <dbReference type="ARBA" id="ARBA00023136"/>
    </source>
</evidence>
<feature type="transmembrane region" description="Helical" evidence="7">
    <location>
        <begin position="425"/>
        <end position="446"/>
    </location>
</feature>
<evidence type="ECO:0000313" key="8">
    <source>
        <dbReference type="EMBL" id="SHI11563.1"/>
    </source>
</evidence>
<feature type="transmembrane region" description="Helical" evidence="7">
    <location>
        <begin position="146"/>
        <end position="165"/>
    </location>
</feature>
<feature type="transmembrane region" description="Helical" evidence="7">
    <location>
        <begin position="305"/>
        <end position="333"/>
    </location>
</feature>
<dbReference type="InterPro" id="IPR000175">
    <property type="entry name" value="Na/ntran_symport"/>
</dbReference>
<evidence type="ECO:0000256" key="7">
    <source>
        <dbReference type="SAM" id="Phobius"/>
    </source>
</evidence>
<feature type="transmembrane region" description="Helical" evidence="7">
    <location>
        <begin position="345"/>
        <end position="363"/>
    </location>
</feature>
<dbReference type="PRINTS" id="PR00176">
    <property type="entry name" value="NANEUSMPORT"/>
</dbReference>
<dbReference type="PROSITE" id="PS50267">
    <property type="entry name" value="NA_NEUROTRAN_SYMP_3"/>
    <property type="match status" value="1"/>
</dbReference>
<accession>A0A1M5YJ80</accession>
<proteinExistence type="inferred from homology"/>
<dbReference type="STRING" id="1121306.SAMN02745196_02953"/>
<dbReference type="PANTHER" id="PTHR42948">
    <property type="entry name" value="TRANSPORTER"/>
    <property type="match status" value="1"/>
</dbReference>
<comment type="similarity">
    <text evidence="6">Belongs to the sodium:neurotransmitter symporter (SNF) (TC 2.A.22) family.</text>
</comment>
<protein>
    <recommendedName>
        <fullName evidence="6">Transporter</fullName>
    </recommendedName>
</protein>
<dbReference type="PROSITE" id="PS00610">
    <property type="entry name" value="NA_NEUROTRAN_SYMP_1"/>
    <property type="match status" value="1"/>
</dbReference>
<dbReference type="AlphaFoldDB" id="A0A1M5YJ80"/>
<reference evidence="8 9" key="1">
    <citation type="submission" date="2016-11" db="EMBL/GenBank/DDBJ databases">
        <authorList>
            <person name="Jaros S."/>
            <person name="Januszkiewicz K."/>
            <person name="Wedrychowicz H."/>
        </authorList>
    </citation>
    <scope>NUCLEOTIDE SEQUENCE [LARGE SCALE GENOMIC DNA]</scope>
    <source>
        <strain evidence="8 9">DSM 3089</strain>
    </source>
</reference>
<organism evidence="8 9">
    <name type="scientific">Clostridium collagenovorans DSM 3089</name>
    <dbReference type="NCBI Taxonomy" id="1121306"/>
    <lineage>
        <taxon>Bacteria</taxon>
        <taxon>Bacillati</taxon>
        <taxon>Bacillota</taxon>
        <taxon>Clostridia</taxon>
        <taxon>Eubacteriales</taxon>
        <taxon>Clostridiaceae</taxon>
        <taxon>Clostridium</taxon>
    </lineage>
</organism>
<evidence type="ECO:0000256" key="1">
    <source>
        <dbReference type="ARBA" id="ARBA00004141"/>
    </source>
</evidence>
<evidence type="ECO:0000256" key="6">
    <source>
        <dbReference type="RuleBase" id="RU003732"/>
    </source>
</evidence>
<keyword evidence="4 7" id="KW-1133">Transmembrane helix</keyword>
<dbReference type="GO" id="GO:0016020">
    <property type="term" value="C:membrane"/>
    <property type="evidence" value="ECO:0007669"/>
    <property type="project" value="UniProtKB-SubCell"/>
</dbReference>
<feature type="transmembrane region" description="Helical" evidence="7">
    <location>
        <begin position="383"/>
        <end position="404"/>
    </location>
</feature>
<feature type="transmembrane region" description="Helical" evidence="7">
    <location>
        <begin position="217"/>
        <end position="242"/>
    </location>
</feature>
<dbReference type="InterPro" id="IPR047218">
    <property type="entry name" value="YocR/YhdH-like"/>
</dbReference>
<gene>
    <name evidence="8" type="ORF">SAMN02745196_02953</name>
</gene>
<dbReference type="OrthoDB" id="9762833at2"/>
<dbReference type="EMBL" id="FQXP01000015">
    <property type="protein sequence ID" value="SHI11563.1"/>
    <property type="molecule type" value="Genomic_DNA"/>
</dbReference>
<keyword evidence="6" id="KW-0769">Symport</keyword>
<keyword evidence="5 7" id="KW-0472">Membrane</keyword>
<feature type="transmembrane region" description="Helical" evidence="7">
    <location>
        <begin position="43"/>
        <end position="66"/>
    </location>
</feature>
<keyword evidence="9" id="KW-1185">Reference proteome</keyword>
<name>A0A1M5YJ80_9CLOT</name>
<dbReference type="PANTHER" id="PTHR42948:SF1">
    <property type="entry name" value="TRANSPORTER"/>
    <property type="match status" value="1"/>
</dbReference>
<evidence type="ECO:0000256" key="4">
    <source>
        <dbReference type="ARBA" id="ARBA00022989"/>
    </source>
</evidence>
<evidence type="ECO:0000256" key="3">
    <source>
        <dbReference type="ARBA" id="ARBA00022692"/>
    </source>
</evidence>
<dbReference type="NCBIfam" id="NF037979">
    <property type="entry name" value="Na_transp"/>
    <property type="match status" value="1"/>
</dbReference>
<dbReference type="RefSeq" id="WP_072832761.1">
    <property type="nucleotide sequence ID" value="NZ_FQXP01000015.1"/>
</dbReference>